<comment type="caution">
    <text evidence="3">The sequence shown here is derived from an EMBL/GenBank/DDBJ whole genome shotgun (WGS) entry which is preliminary data.</text>
</comment>
<dbReference type="Pfam" id="PF13489">
    <property type="entry name" value="Methyltransf_23"/>
    <property type="match status" value="1"/>
</dbReference>
<dbReference type="EMBL" id="JABEXW010000263">
    <property type="protein sequence ID" value="KAF4966928.1"/>
    <property type="molecule type" value="Genomic_DNA"/>
</dbReference>
<reference evidence="3" key="2">
    <citation type="submission" date="2020-05" db="EMBL/GenBank/DDBJ databases">
        <authorList>
            <person name="Kim H.-S."/>
            <person name="Proctor R.H."/>
            <person name="Brown D.W."/>
        </authorList>
    </citation>
    <scope>NUCLEOTIDE SEQUENCE</scope>
    <source>
        <strain evidence="3">NRRL 20472</strain>
    </source>
</reference>
<organism evidence="3 4">
    <name type="scientific">Fusarium sarcochroum</name>
    <dbReference type="NCBI Taxonomy" id="1208366"/>
    <lineage>
        <taxon>Eukaryota</taxon>
        <taxon>Fungi</taxon>
        <taxon>Dikarya</taxon>
        <taxon>Ascomycota</taxon>
        <taxon>Pezizomycotina</taxon>
        <taxon>Sordariomycetes</taxon>
        <taxon>Hypocreomycetidae</taxon>
        <taxon>Hypocreales</taxon>
        <taxon>Nectriaceae</taxon>
        <taxon>Fusarium</taxon>
        <taxon>Fusarium lateritium species complex</taxon>
    </lineage>
</organism>
<evidence type="ECO:0000256" key="1">
    <source>
        <dbReference type="ARBA" id="ARBA00038158"/>
    </source>
</evidence>
<dbReference type="Proteomes" id="UP000622797">
    <property type="component" value="Unassembled WGS sequence"/>
</dbReference>
<dbReference type="PANTHER" id="PTHR43591:SF10">
    <property type="entry name" value="ABC TRANSMEMBRANE TYPE-1 DOMAIN-CONTAINING PROTEIN-RELATED"/>
    <property type="match status" value="1"/>
</dbReference>
<accession>A0A8H4TZD1</accession>
<feature type="compositionally biased region" description="Acidic residues" evidence="2">
    <location>
        <begin position="46"/>
        <end position="56"/>
    </location>
</feature>
<dbReference type="CDD" id="cd02440">
    <property type="entry name" value="AdoMet_MTases"/>
    <property type="match status" value="1"/>
</dbReference>
<dbReference type="PANTHER" id="PTHR43591">
    <property type="entry name" value="METHYLTRANSFERASE"/>
    <property type="match status" value="1"/>
</dbReference>
<reference evidence="3" key="1">
    <citation type="journal article" date="2020" name="BMC Genomics">
        <title>Correction to: Identification and distribution of gene clusters required for synthesis of sphingolipid metabolism inhibitors in diverse species of the filamentous fungus Fusarium.</title>
        <authorList>
            <person name="Kim H.S."/>
            <person name="Lohmar J.M."/>
            <person name="Busman M."/>
            <person name="Brown D.W."/>
            <person name="Naumann T.A."/>
            <person name="Divon H.H."/>
            <person name="Lysoe E."/>
            <person name="Uhlig S."/>
            <person name="Proctor R.H."/>
        </authorList>
    </citation>
    <scope>NUCLEOTIDE SEQUENCE</scope>
    <source>
        <strain evidence="3">NRRL 20472</strain>
    </source>
</reference>
<dbReference type="OrthoDB" id="2013972at2759"/>
<evidence type="ECO:0000313" key="4">
    <source>
        <dbReference type="Proteomes" id="UP000622797"/>
    </source>
</evidence>
<comment type="similarity">
    <text evidence="1">Belongs to the methyltransferase superfamily. LaeA methyltransferase family.</text>
</comment>
<evidence type="ECO:0000313" key="3">
    <source>
        <dbReference type="EMBL" id="KAF4966928.1"/>
    </source>
</evidence>
<dbReference type="Gene3D" id="3.40.50.150">
    <property type="entry name" value="Vaccinia Virus protein VP39"/>
    <property type="match status" value="1"/>
</dbReference>
<dbReference type="AlphaFoldDB" id="A0A8H4TZD1"/>
<dbReference type="GO" id="GO:0008168">
    <property type="term" value="F:methyltransferase activity"/>
    <property type="evidence" value="ECO:0007669"/>
    <property type="project" value="TreeGrafter"/>
</dbReference>
<dbReference type="InterPro" id="IPR029063">
    <property type="entry name" value="SAM-dependent_MTases_sf"/>
</dbReference>
<feature type="non-terminal residue" evidence="3">
    <location>
        <position position="270"/>
    </location>
</feature>
<sequence length="270" mass="30247">MVSTSDNRAQAIDGAPQSGLEENPPAQQPVSQPQEGLEPIAVQEAGNDDGTDSTLEDDVQCKFHRLHLVYEKYDTEYFTPNDEQQRESIDITHHYLTLLHDGKLALVPFEDSFKRVLDVGTGTGIWAIDFADENPSVEVIGTDLSPIQPAWVPPNVKFELEDATCSWTWPENHFDLVHIRYLIGAIADWGALFREAFRCCNTNGFLESGEVNPTFCCDDESIENAPALRTWNTLFKEGGKVFGRSFCDVDNDVKLLRDAGFVDVQSVEYK</sequence>
<gene>
    <name evidence="3" type="ORF">FSARC_5461</name>
</gene>
<protein>
    <recommendedName>
        <fullName evidence="5">Methyltransferase</fullName>
    </recommendedName>
</protein>
<dbReference type="SUPFAM" id="SSF53335">
    <property type="entry name" value="S-adenosyl-L-methionine-dependent methyltransferases"/>
    <property type="match status" value="1"/>
</dbReference>
<keyword evidence="4" id="KW-1185">Reference proteome</keyword>
<name>A0A8H4TZD1_9HYPO</name>
<feature type="region of interest" description="Disordered" evidence="2">
    <location>
        <begin position="1"/>
        <end position="56"/>
    </location>
</feature>
<evidence type="ECO:0000256" key="2">
    <source>
        <dbReference type="SAM" id="MobiDB-lite"/>
    </source>
</evidence>
<proteinExistence type="inferred from homology"/>
<evidence type="ECO:0008006" key="5">
    <source>
        <dbReference type="Google" id="ProtNLM"/>
    </source>
</evidence>